<dbReference type="InterPro" id="IPR027417">
    <property type="entry name" value="P-loop_NTPase"/>
</dbReference>
<keyword evidence="2" id="KW-0813">Transport</keyword>
<evidence type="ECO:0000256" key="2">
    <source>
        <dbReference type="ARBA" id="ARBA00022448"/>
    </source>
</evidence>
<comment type="caution">
    <text evidence="7">The sequence shown here is derived from an EMBL/GenBank/DDBJ whole genome shotgun (WGS) entry which is preliminary data.</text>
</comment>
<dbReference type="GO" id="GO:0005524">
    <property type="term" value="F:ATP binding"/>
    <property type="evidence" value="ECO:0007669"/>
    <property type="project" value="UniProtKB-KW"/>
</dbReference>
<dbReference type="InterPro" id="IPR050095">
    <property type="entry name" value="ECF_ABC_transporter_ATP-bd"/>
</dbReference>
<dbReference type="SUPFAM" id="SSF52540">
    <property type="entry name" value="P-loop containing nucleoside triphosphate hydrolases"/>
    <property type="match status" value="2"/>
</dbReference>
<keyword evidence="4 7" id="KW-0067">ATP-binding</keyword>
<proteinExistence type="inferred from homology"/>
<evidence type="ECO:0000313" key="8">
    <source>
        <dbReference type="Proteomes" id="UP000727993"/>
    </source>
</evidence>
<dbReference type="InterPro" id="IPR003439">
    <property type="entry name" value="ABC_transporter-like_ATP-bd"/>
</dbReference>
<name>A0A936TCV7_9ACTN</name>
<dbReference type="AlphaFoldDB" id="A0A936TCV7"/>
<feature type="domain" description="ABC transporter" evidence="6">
    <location>
        <begin position="291"/>
        <end position="519"/>
    </location>
</feature>
<evidence type="ECO:0000256" key="5">
    <source>
        <dbReference type="SAM" id="MobiDB-lite"/>
    </source>
</evidence>
<dbReference type="InterPro" id="IPR015856">
    <property type="entry name" value="ABC_transpr_CbiO/EcfA_su"/>
</dbReference>
<accession>A0A936TCV7</accession>
<dbReference type="EMBL" id="JADJZA010000004">
    <property type="protein sequence ID" value="MBK9296668.1"/>
    <property type="molecule type" value="Genomic_DNA"/>
</dbReference>
<feature type="domain" description="ABC transporter" evidence="6">
    <location>
        <begin position="2"/>
        <end position="242"/>
    </location>
</feature>
<dbReference type="PROSITE" id="PS00211">
    <property type="entry name" value="ABC_TRANSPORTER_1"/>
    <property type="match status" value="1"/>
</dbReference>
<keyword evidence="3" id="KW-0547">Nucleotide-binding</keyword>
<comment type="similarity">
    <text evidence="1">Belongs to the ABC transporter superfamily.</text>
</comment>
<dbReference type="PROSITE" id="PS50893">
    <property type="entry name" value="ABC_TRANSPORTER_2"/>
    <property type="match status" value="2"/>
</dbReference>
<organism evidence="7 8">
    <name type="scientific">Candidatus Neomicrothrix subdominans</name>
    <dbReference type="NCBI Taxonomy" id="2954438"/>
    <lineage>
        <taxon>Bacteria</taxon>
        <taxon>Bacillati</taxon>
        <taxon>Actinomycetota</taxon>
        <taxon>Acidimicrobiia</taxon>
        <taxon>Acidimicrobiales</taxon>
        <taxon>Microthrixaceae</taxon>
        <taxon>Candidatus Neomicrothrix</taxon>
    </lineage>
</organism>
<reference evidence="7 8" key="1">
    <citation type="submission" date="2020-10" db="EMBL/GenBank/DDBJ databases">
        <title>Connecting structure to function with the recovery of over 1000 high-quality activated sludge metagenome-assembled genomes encoding full-length rRNA genes using long-read sequencing.</title>
        <authorList>
            <person name="Singleton C.M."/>
            <person name="Petriglieri F."/>
            <person name="Kristensen J.M."/>
            <person name="Kirkegaard R.H."/>
            <person name="Michaelsen T.Y."/>
            <person name="Andersen M.H."/>
            <person name="Karst S.M."/>
            <person name="Dueholm M.S."/>
            <person name="Nielsen P.H."/>
            <person name="Albertsen M."/>
        </authorList>
    </citation>
    <scope>NUCLEOTIDE SEQUENCE [LARGE SCALE GENOMIC DNA]</scope>
    <source>
        <strain evidence="7">Lyne_18-Q3-R50-59_MAXAC.006</strain>
    </source>
</reference>
<evidence type="ECO:0000256" key="1">
    <source>
        <dbReference type="ARBA" id="ARBA00005417"/>
    </source>
</evidence>
<dbReference type="GO" id="GO:0042626">
    <property type="term" value="F:ATPase-coupled transmembrane transporter activity"/>
    <property type="evidence" value="ECO:0007669"/>
    <property type="project" value="TreeGrafter"/>
</dbReference>
<evidence type="ECO:0000256" key="3">
    <source>
        <dbReference type="ARBA" id="ARBA00022741"/>
    </source>
</evidence>
<dbReference type="InterPro" id="IPR003593">
    <property type="entry name" value="AAA+_ATPase"/>
</dbReference>
<dbReference type="InterPro" id="IPR017871">
    <property type="entry name" value="ABC_transporter-like_CS"/>
</dbReference>
<dbReference type="GO" id="GO:0043190">
    <property type="term" value="C:ATP-binding cassette (ABC) transporter complex"/>
    <property type="evidence" value="ECO:0007669"/>
    <property type="project" value="TreeGrafter"/>
</dbReference>
<feature type="region of interest" description="Disordered" evidence="5">
    <location>
        <begin position="265"/>
        <end position="288"/>
    </location>
</feature>
<dbReference type="CDD" id="cd03225">
    <property type="entry name" value="ABC_cobalt_CbiO_domain1"/>
    <property type="match status" value="2"/>
</dbReference>
<sequence>MIRFDDVSFAYDDEAPVVLDRVDLTVPEGDLALVIGPTGSGKSTLLGAIPGLVPRFSGGVLAGTVTVDGVATSTAAPRDLASVVGYLPQRVDDSFVTDVVEDELAWTMEQLGLAPDVMRRRVEDTLDLLGLADLRNRPIATLSSGQRQRVAIGAVLTAQPRVLVLDEPTSALDPQAAEDVLAALTRLVGDLGLTIVCSEHRLERVVQYADSIIVVDGSGAVTHGPPDAQLAAAPVAPPVIELGRRLGWDPLPRSVRDARRAAAELRAKLPDEPPSRPDRARPPTPGAAPVVTVEDLWVRYGDHVALGGIDLELHPGEIVALMGRNGAGKSTLISTLGGGRAPDEGRVRIDGQDPRSLRGTEFLRRVGVVPSDPTLLLSATTVAEELSSADRETGTPHGATAAALGRLLPGIDPAAHPRDLSAGQRLGLALALVLAHEPMVLLLDEPTTGLDYRAKDALAAWLDELSERGTAVLLATHDVELVAEVAHRAIVLADGDIVADGPAVEVVTHSPTLSPQVARILHPLPYLTVDDVLAGIEAVR</sequence>
<evidence type="ECO:0000256" key="4">
    <source>
        <dbReference type="ARBA" id="ARBA00022840"/>
    </source>
</evidence>
<dbReference type="Gene3D" id="3.40.50.300">
    <property type="entry name" value="P-loop containing nucleotide triphosphate hydrolases"/>
    <property type="match status" value="2"/>
</dbReference>
<dbReference type="Pfam" id="PF00005">
    <property type="entry name" value="ABC_tran"/>
    <property type="match status" value="2"/>
</dbReference>
<dbReference type="PANTHER" id="PTHR43553">
    <property type="entry name" value="HEAVY METAL TRANSPORTER"/>
    <property type="match status" value="1"/>
</dbReference>
<evidence type="ECO:0000313" key="7">
    <source>
        <dbReference type="EMBL" id="MBK9296668.1"/>
    </source>
</evidence>
<dbReference type="PANTHER" id="PTHR43553:SF24">
    <property type="entry name" value="ENERGY-COUPLING FACTOR TRANSPORTER ATP-BINDING PROTEIN ECFA1"/>
    <property type="match status" value="1"/>
</dbReference>
<protein>
    <submittedName>
        <fullName evidence="7">ATP-binding cassette domain-containing protein</fullName>
    </submittedName>
</protein>
<gene>
    <name evidence="7" type="ORF">IPN02_07460</name>
</gene>
<evidence type="ECO:0000259" key="6">
    <source>
        <dbReference type="PROSITE" id="PS50893"/>
    </source>
</evidence>
<dbReference type="SMART" id="SM00382">
    <property type="entry name" value="AAA"/>
    <property type="match status" value="2"/>
</dbReference>
<dbReference type="GO" id="GO:0016887">
    <property type="term" value="F:ATP hydrolysis activity"/>
    <property type="evidence" value="ECO:0007669"/>
    <property type="project" value="InterPro"/>
</dbReference>
<feature type="compositionally biased region" description="Basic and acidic residues" evidence="5">
    <location>
        <begin position="265"/>
        <end position="281"/>
    </location>
</feature>
<dbReference type="Proteomes" id="UP000727993">
    <property type="component" value="Unassembled WGS sequence"/>
</dbReference>